<gene>
    <name evidence="2" type="ORF">IAC42_04405</name>
</gene>
<reference evidence="2" key="2">
    <citation type="journal article" date="2021" name="PeerJ">
        <title>Extensive microbial diversity within the chicken gut microbiome revealed by metagenomics and culture.</title>
        <authorList>
            <person name="Gilroy R."/>
            <person name="Ravi A."/>
            <person name="Getino M."/>
            <person name="Pursley I."/>
            <person name="Horton D.L."/>
            <person name="Alikhan N.F."/>
            <person name="Baker D."/>
            <person name="Gharbi K."/>
            <person name="Hall N."/>
            <person name="Watson M."/>
            <person name="Adriaenssens E.M."/>
            <person name="Foster-Nyarko E."/>
            <person name="Jarju S."/>
            <person name="Secka A."/>
            <person name="Antonio M."/>
            <person name="Oren A."/>
            <person name="Chaudhuri R.R."/>
            <person name="La Ragione R."/>
            <person name="Hildebrand F."/>
            <person name="Pallen M.J."/>
        </authorList>
    </citation>
    <scope>NUCLEOTIDE SEQUENCE</scope>
    <source>
        <strain evidence="2">11167</strain>
    </source>
</reference>
<accession>A0A9D9H976</accession>
<evidence type="ECO:0000313" key="2">
    <source>
        <dbReference type="EMBL" id="MBO8442981.1"/>
    </source>
</evidence>
<organism evidence="2 3">
    <name type="scientific">Candidatus Aphodenecus pullistercoris</name>
    <dbReference type="NCBI Taxonomy" id="2840669"/>
    <lineage>
        <taxon>Bacteria</taxon>
        <taxon>Pseudomonadati</taxon>
        <taxon>Spirochaetota</taxon>
        <taxon>Spirochaetia</taxon>
        <taxon>Spirochaetales</taxon>
        <taxon>Candidatus Aphodenecus</taxon>
    </lineage>
</organism>
<feature type="transmembrane region" description="Helical" evidence="1">
    <location>
        <begin position="81"/>
        <end position="102"/>
    </location>
</feature>
<name>A0A9D9H976_9SPIR</name>
<feature type="transmembrane region" description="Helical" evidence="1">
    <location>
        <begin position="114"/>
        <end position="132"/>
    </location>
</feature>
<reference evidence="2" key="1">
    <citation type="submission" date="2020-10" db="EMBL/GenBank/DDBJ databases">
        <authorList>
            <person name="Gilroy R."/>
        </authorList>
    </citation>
    <scope>NUCLEOTIDE SEQUENCE</scope>
    <source>
        <strain evidence="2">11167</strain>
    </source>
</reference>
<sequence>MAKAKTSLIKDTKFNGDLLLRVLVGLLFICIGIEGLMGDTSNGLFRALDNEVLEIILGVLLLLCGVLLIVPSFLKGINKTYVKISMIAILVVWVLTIVITDFVNGLGGVNGDEWIYWIEQLVTHLLILASVWKVSSSAF</sequence>
<keyword evidence="1" id="KW-0812">Transmembrane</keyword>
<keyword evidence="1" id="KW-1133">Transmembrane helix</keyword>
<dbReference type="Proteomes" id="UP000823633">
    <property type="component" value="Unassembled WGS sequence"/>
</dbReference>
<feature type="transmembrane region" description="Helical" evidence="1">
    <location>
        <begin position="55"/>
        <end position="74"/>
    </location>
</feature>
<feature type="transmembrane region" description="Helical" evidence="1">
    <location>
        <begin position="18"/>
        <end position="35"/>
    </location>
</feature>
<dbReference type="EMBL" id="JADIMU010000028">
    <property type="protein sequence ID" value="MBO8442981.1"/>
    <property type="molecule type" value="Genomic_DNA"/>
</dbReference>
<comment type="caution">
    <text evidence="2">The sequence shown here is derived from an EMBL/GenBank/DDBJ whole genome shotgun (WGS) entry which is preliminary data.</text>
</comment>
<dbReference type="AlphaFoldDB" id="A0A9D9H976"/>
<keyword evidence="1" id="KW-0472">Membrane</keyword>
<proteinExistence type="predicted"/>
<protein>
    <submittedName>
        <fullName evidence="2">Uncharacterized protein</fullName>
    </submittedName>
</protein>
<evidence type="ECO:0000256" key="1">
    <source>
        <dbReference type="SAM" id="Phobius"/>
    </source>
</evidence>
<evidence type="ECO:0000313" key="3">
    <source>
        <dbReference type="Proteomes" id="UP000823633"/>
    </source>
</evidence>